<proteinExistence type="predicted"/>
<reference evidence="1 2" key="1">
    <citation type="journal article" date="2019" name="Nat. Ecol. Evol.">
        <title>Megaphylogeny resolves global patterns of mushroom evolution.</title>
        <authorList>
            <person name="Varga T."/>
            <person name="Krizsan K."/>
            <person name="Foldi C."/>
            <person name="Dima B."/>
            <person name="Sanchez-Garcia M."/>
            <person name="Sanchez-Ramirez S."/>
            <person name="Szollosi G.J."/>
            <person name="Szarkandi J.G."/>
            <person name="Papp V."/>
            <person name="Albert L."/>
            <person name="Andreopoulos W."/>
            <person name="Angelini C."/>
            <person name="Antonin V."/>
            <person name="Barry K.W."/>
            <person name="Bougher N.L."/>
            <person name="Buchanan P."/>
            <person name="Buyck B."/>
            <person name="Bense V."/>
            <person name="Catcheside P."/>
            <person name="Chovatia M."/>
            <person name="Cooper J."/>
            <person name="Damon W."/>
            <person name="Desjardin D."/>
            <person name="Finy P."/>
            <person name="Geml J."/>
            <person name="Haridas S."/>
            <person name="Hughes K."/>
            <person name="Justo A."/>
            <person name="Karasinski D."/>
            <person name="Kautmanova I."/>
            <person name="Kiss B."/>
            <person name="Kocsube S."/>
            <person name="Kotiranta H."/>
            <person name="LaButti K.M."/>
            <person name="Lechner B.E."/>
            <person name="Liimatainen K."/>
            <person name="Lipzen A."/>
            <person name="Lukacs Z."/>
            <person name="Mihaltcheva S."/>
            <person name="Morgado L.N."/>
            <person name="Niskanen T."/>
            <person name="Noordeloos M.E."/>
            <person name="Ohm R.A."/>
            <person name="Ortiz-Santana B."/>
            <person name="Ovrebo C."/>
            <person name="Racz N."/>
            <person name="Riley R."/>
            <person name="Savchenko A."/>
            <person name="Shiryaev A."/>
            <person name="Soop K."/>
            <person name="Spirin V."/>
            <person name="Szebenyi C."/>
            <person name="Tomsovsky M."/>
            <person name="Tulloss R.E."/>
            <person name="Uehling J."/>
            <person name="Grigoriev I.V."/>
            <person name="Vagvolgyi C."/>
            <person name="Papp T."/>
            <person name="Martin F.M."/>
            <person name="Miettinen O."/>
            <person name="Hibbett D.S."/>
            <person name="Nagy L.G."/>
        </authorList>
    </citation>
    <scope>NUCLEOTIDE SEQUENCE [LARGE SCALE GENOMIC DNA]</scope>
    <source>
        <strain evidence="1 2">NL-1719</strain>
    </source>
</reference>
<keyword evidence="2" id="KW-1185">Reference proteome</keyword>
<evidence type="ECO:0000313" key="2">
    <source>
        <dbReference type="Proteomes" id="UP000308600"/>
    </source>
</evidence>
<dbReference type="EMBL" id="ML208379">
    <property type="protein sequence ID" value="TFK67329.1"/>
    <property type="molecule type" value="Genomic_DNA"/>
</dbReference>
<protein>
    <submittedName>
        <fullName evidence="1">Uncharacterized protein</fullName>
    </submittedName>
</protein>
<dbReference type="Proteomes" id="UP000308600">
    <property type="component" value="Unassembled WGS sequence"/>
</dbReference>
<evidence type="ECO:0000313" key="1">
    <source>
        <dbReference type="EMBL" id="TFK67329.1"/>
    </source>
</evidence>
<name>A0ACD3ANT7_9AGAR</name>
<organism evidence="1 2">
    <name type="scientific">Pluteus cervinus</name>
    <dbReference type="NCBI Taxonomy" id="181527"/>
    <lineage>
        <taxon>Eukaryota</taxon>
        <taxon>Fungi</taxon>
        <taxon>Dikarya</taxon>
        <taxon>Basidiomycota</taxon>
        <taxon>Agaricomycotina</taxon>
        <taxon>Agaricomycetes</taxon>
        <taxon>Agaricomycetidae</taxon>
        <taxon>Agaricales</taxon>
        <taxon>Pluteineae</taxon>
        <taxon>Pluteaceae</taxon>
        <taxon>Pluteus</taxon>
    </lineage>
</organism>
<accession>A0ACD3ANT7</accession>
<gene>
    <name evidence="1" type="ORF">BDN72DRAFT_961110</name>
</gene>
<sequence length="426" mass="46759">MTLTTPIPADIWFTVARFLQDDELRELSSVNLAFFAAAMDARYQSVVLRVSRLTPGADCSLEGLLTRLRNPTIAGRVRHLCLDFETEPPNATNTSIIDALSSSVACFKDVTTLRVACNWGGSNTVVPKTSPGPQTQLTLSSFVLPVLHALSKASHMSLRVLHLSANLDTLYMMVQRLVAFRSLEELNIHFDTRSHGPTTTRFQDISSLLGKRFSHLKRLGLSAAPRLDISFLFNSLGRLPSLEVVTFSLSTRMRQMELKRFVRFIGDNPSIHTLNMEGKGNTLLLTEDLYWFIDSLSQQTSHGGASGISSLKLPVTTLTPDMVHVLSAKFPLLKNLIFVVGAVSGDLLVDDFCGELGLYSFARWVQGATVMSPDGIIDLKASLAIAEASSPICRIEGRTQDAIRRYLDAGGCSHMAVSDLGRIKDM</sequence>